<dbReference type="STRING" id="241244.ATY39_01075"/>
<dbReference type="KEGG" id="rst:ATY39_01075"/>
<organism evidence="3 4">
    <name type="scientific">Rummeliibacillus stabekisii</name>
    <dbReference type="NCBI Taxonomy" id="241244"/>
    <lineage>
        <taxon>Bacteria</taxon>
        <taxon>Bacillati</taxon>
        <taxon>Bacillota</taxon>
        <taxon>Bacilli</taxon>
        <taxon>Bacillales</taxon>
        <taxon>Caryophanaceae</taxon>
        <taxon>Rummeliibacillus</taxon>
    </lineage>
</organism>
<name>A0A143H9Y5_9BACL</name>
<evidence type="ECO:0008006" key="5">
    <source>
        <dbReference type="Google" id="ProtNLM"/>
    </source>
</evidence>
<dbReference type="EMBL" id="CP014806">
    <property type="protein sequence ID" value="AMW98131.1"/>
    <property type="molecule type" value="Genomic_DNA"/>
</dbReference>
<evidence type="ECO:0000256" key="1">
    <source>
        <dbReference type="ARBA" id="ARBA00022795"/>
    </source>
</evidence>
<evidence type="ECO:0000313" key="4">
    <source>
        <dbReference type="Proteomes" id="UP000076021"/>
    </source>
</evidence>
<dbReference type="AlphaFoldDB" id="A0A143H9Y5"/>
<evidence type="ECO:0000313" key="3">
    <source>
        <dbReference type="EMBL" id="AMW98131.1"/>
    </source>
</evidence>
<dbReference type="GO" id="GO:0044780">
    <property type="term" value="P:bacterial-type flagellum assembly"/>
    <property type="evidence" value="ECO:0007669"/>
    <property type="project" value="InterPro"/>
</dbReference>
<reference evidence="4" key="2">
    <citation type="submission" date="2016-03" db="EMBL/GenBank/DDBJ databases">
        <authorList>
            <person name="Ploux O."/>
        </authorList>
    </citation>
    <scope>NUCLEOTIDE SEQUENCE [LARGE SCALE GENOMIC DNA]</scope>
    <source>
        <strain evidence="4">PP9</strain>
    </source>
</reference>
<reference evidence="3 4" key="1">
    <citation type="journal article" date="2016" name="Genome Announc.">
        <title>Whole-Genome Sequence of Rummeliibacillus stabekisii Strain PP9 Isolated from Antarctic Soil.</title>
        <authorList>
            <person name="da Mota F.F."/>
            <person name="Vollu R.E."/>
            <person name="Jurelevicius D."/>
            <person name="Seldin L."/>
        </authorList>
    </citation>
    <scope>NUCLEOTIDE SEQUENCE [LARGE SCALE GENOMIC DNA]</scope>
    <source>
        <strain evidence="3 4">PP9</strain>
    </source>
</reference>
<feature type="region of interest" description="Disordered" evidence="2">
    <location>
        <begin position="145"/>
        <end position="164"/>
    </location>
</feature>
<dbReference type="Gene3D" id="1.20.58.300">
    <property type="entry name" value="FlgN-like"/>
    <property type="match status" value="1"/>
</dbReference>
<accession>A0A143H9Y5</accession>
<keyword evidence="1" id="KW-1005">Bacterial flagellum biogenesis</keyword>
<protein>
    <recommendedName>
        <fullName evidence="5">Flagellar protein FlgN</fullName>
    </recommendedName>
</protein>
<dbReference type="RefSeq" id="WP_066784583.1">
    <property type="nucleotide sequence ID" value="NZ_CP014806.1"/>
</dbReference>
<proteinExistence type="predicted"/>
<dbReference type="OrthoDB" id="2381500at2"/>
<evidence type="ECO:0000256" key="2">
    <source>
        <dbReference type="SAM" id="MobiDB-lite"/>
    </source>
</evidence>
<sequence length="164" mass="18430">MSVEPLLNSLDKLEKMHKSLLKLAYHKTDLIKGGDMEALDQTLKDEQAHVLAISQLEQQRQKAVTDYFKAKGFASSGSNTVAQVIEAASTQGEKDALKESSDRLVSLIDSLKQQNDLNQKMIYQSLQYVNMTLDLMRPEQNQVNYSKNEARGSHLPKTNFDSQA</sequence>
<keyword evidence="4" id="KW-1185">Reference proteome</keyword>
<dbReference type="Proteomes" id="UP000076021">
    <property type="component" value="Chromosome"/>
</dbReference>
<dbReference type="SUPFAM" id="SSF140566">
    <property type="entry name" value="FlgN-like"/>
    <property type="match status" value="1"/>
</dbReference>
<dbReference type="InterPro" id="IPR036679">
    <property type="entry name" value="FlgN-like_sf"/>
</dbReference>
<dbReference type="InterPro" id="IPR007809">
    <property type="entry name" value="FlgN-like"/>
</dbReference>
<dbReference type="Pfam" id="PF05130">
    <property type="entry name" value="FlgN"/>
    <property type="match status" value="1"/>
</dbReference>
<gene>
    <name evidence="3" type="ORF">ATY39_01075</name>
</gene>